<comment type="caution">
    <text evidence="2">The sequence shown here is derived from an EMBL/GenBank/DDBJ whole genome shotgun (WGS) entry which is preliminary data.</text>
</comment>
<protein>
    <submittedName>
        <fullName evidence="2">Uncharacterized protein</fullName>
    </submittedName>
</protein>
<evidence type="ECO:0000313" key="3">
    <source>
        <dbReference type="Proteomes" id="UP001469553"/>
    </source>
</evidence>
<name>A0ABV0XRR9_9TELE</name>
<evidence type="ECO:0000313" key="2">
    <source>
        <dbReference type="EMBL" id="MEQ2284157.1"/>
    </source>
</evidence>
<organism evidence="2 3">
    <name type="scientific">Ameca splendens</name>
    <dbReference type="NCBI Taxonomy" id="208324"/>
    <lineage>
        <taxon>Eukaryota</taxon>
        <taxon>Metazoa</taxon>
        <taxon>Chordata</taxon>
        <taxon>Craniata</taxon>
        <taxon>Vertebrata</taxon>
        <taxon>Euteleostomi</taxon>
        <taxon>Actinopterygii</taxon>
        <taxon>Neopterygii</taxon>
        <taxon>Teleostei</taxon>
        <taxon>Neoteleostei</taxon>
        <taxon>Acanthomorphata</taxon>
        <taxon>Ovalentaria</taxon>
        <taxon>Atherinomorphae</taxon>
        <taxon>Cyprinodontiformes</taxon>
        <taxon>Goodeidae</taxon>
        <taxon>Ameca</taxon>
    </lineage>
</organism>
<gene>
    <name evidence="2" type="ORF">AMECASPLE_018643</name>
</gene>
<keyword evidence="3" id="KW-1185">Reference proteome</keyword>
<accession>A0ABV0XRR9</accession>
<feature type="compositionally biased region" description="Polar residues" evidence="1">
    <location>
        <begin position="1"/>
        <end position="12"/>
    </location>
</feature>
<dbReference type="EMBL" id="JAHRIP010010864">
    <property type="protein sequence ID" value="MEQ2284157.1"/>
    <property type="molecule type" value="Genomic_DNA"/>
</dbReference>
<proteinExistence type="predicted"/>
<feature type="region of interest" description="Disordered" evidence="1">
    <location>
        <begin position="1"/>
        <end position="41"/>
    </location>
</feature>
<reference evidence="2 3" key="1">
    <citation type="submission" date="2021-06" db="EMBL/GenBank/DDBJ databases">
        <authorList>
            <person name="Palmer J.M."/>
        </authorList>
    </citation>
    <scope>NUCLEOTIDE SEQUENCE [LARGE SCALE GENOMIC DNA]</scope>
    <source>
        <strain evidence="2 3">AS_MEX2019</strain>
        <tissue evidence="2">Muscle</tissue>
    </source>
</reference>
<dbReference type="Proteomes" id="UP001469553">
    <property type="component" value="Unassembled WGS sequence"/>
</dbReference>
<sequence>MCFSSARRSGSWKQRLVGTKTEATMRSHEHSKRREEGNRVESLAESPLTFAGMLKFLGHPVESRLWLRVSEPAPDLQGVQSPSQRLHLLHRQTLLLRLPRPSPGH</sequence>
<feature type="compositionally biased region" description="Basic and acidic residues" evidence="1">
    <location>
        <begin position="23"/>
        <end position="39"/>
    </location>
</feature>
<evidence type="ECO:0000256" key="1">
    <source>
        <dbReference type="SAM" id="MobiDB-lite"/>
    </source>
</evidence>